<dbReference type="PANTHER" id="PTHR33376:SF5">
    <property type="entry name" value="EXTRACYTOPLASMIC SOLUTE RECEPTOR PROTEIN"/>
    <property type="match status" value="1"/>
</dbReference>
<dbReference type="Gene3D" id="3.40.190.170">
    <property type="entry name" value="Bacterial extracellular solute-binding protein, family 7"/>
    <property type="match status" value="1"/>
</dbReference>
<dbReference type="PANTHER" id="PTHR33376">
    <property type="match status" value="1"/>
</dbReference>
<dbReference type="Pfam" id="PF03480">
    <property type="entry name" value="DctP"/>
    <property type="match status" value="1"/>
</dbReference>
<dbReference type="EMBL" id="UINC01058318">
    <property type="protein sequence ID" value="SVB80434.1"/>
    <property type="molecule type" value="Genomic_DNA"/>
</dbReference>
<proteinExistence type="predicted"/>
<feature type="non-terminal residue" evidence="2">
    <location>
        <position position="224"/>
    </location>
</feature>
<sequence length="224" mass="24914">MKKYSIFLCLMLTVFNTACGDNTSTNKTVNTVDHSEQNFKWKMVTTWPANFPIFQEGAERFADDVRKMSNNRLDIDVYAGGELIPALQVFDAVSQGTVEMGHGSPYYWAGTIPEAQFFSSVPFGMTAKGMNAWLYNGGGLLLWREMYQPFNLMVFPMGNTGVQMGGWYRKKINSIEDIKGLRMRIPGLGGKVFKKAGGNPVLMAGSEIYTALERGAIDATEWVA</sequence>
<organism evidence="2">
    <name type="scientific">marine metagenome</name>
    <dbReference type="NCBI Taxonomy" id="408172"/>
    <lineage>
        <taxon>unclassified sequences</taxon>
        <taxon>metagenomes</taxon>
        <taxon>ecological metagenomes</taxon>
    </lineage>
</organism>
<accession>A0A382GZR5</accession>
<dbReference type="AlphaFoldDB" id="A0A382GZR5"/>
<evidence type="ECO:0000313" key="2">
    <source>
        <dbReference type="EMBL" id="SVB80434.1"/>
    </source>
</evidence>
<dbReference type="GO" id="GO:0055085">
    <property type="term" value="P:transmembrane transport"/>
    <property type="evidence" value="ECO:0007669"/>
    <property type="project" value="InterPro"/>
</dbReference>
<protein>
    <recommendedName>
        <fullName evidence="3">ABC transporter substrate-binding protein</fullName>
    </recommendedName>
</protein>
<keyword evidence="1" id="KW-0732">Signal</keyword>
<reference evidence="2" key="1">
    <citation type="submission" date="2018-05" db="EMBL/GenBank/DDBJ databases">
        <authorList>
            <person name="Lanie J.A."/>
            <person name="Ng W.-L."/>
            <person name="Kazmierczak K.M."/>
            <person name="Andrzejewski T.M."/>
            <person name="Davidsen T.M."/>
            <person name="Wayne K.J."/>
            <person name="Tettelin H."/>
            <person name="Glass J.I."/>
            <person name="Rusch D."/>
            <person name="Podicherti R."/>
            <person name="Tsui H.-C.T."/>
            <person name="Winkler M.E."/>
        </authorList>
    </citation>
    <scope>NUCLEOTIDE SEQUENCE</scope>
</reference>
<name>A0A382GZR5_9ZZZZ</name>
<evidence type="ECO:0000256" key="1">
    <source>
        <dbReference type="ARBA" id="ARBA00022729"/>
    </source>
</evidence>
<gene>
    <name evidence="2" type="ORF">METZ01_LOCUS233288</name>
</gene>
<dbReference type="InterPro" id="IPR038404">
    <property type="entry name" value="TRAP_DctP_sf"/>
</dbReference>
<dbReference type="InterPro" id="IPR018389">
    <property type="entry name" value="DctP_fam"/>
</dbReference>
<evidence type="ECO:0008006" key="3">
    <source>
        <dbReference type="Google" id="ProtNLM"/>
    </source>
</evidence>